<dbReference type="EMBL" id="PYSW02000035">
    <property type="protein sequence ID" value="KAG2378022.1"/>
    <property type="molecule type" value="Genomic_DNA"/>
</dbReference>
<evidence type="ECO:0000313" key="7">
    <source>
        <dbReference type="Proteomes" id="UP000816034"/>
    </source>
</evidence>
<dbReference type="PANTHER" id="PTHR23264:SF19">
    <property type="entry name" value="CYTOSOLIC FE-S CLUSTER ASSEMBLY FACTOR NUBP2"/>
    <property type="match status" value="1"/>
</dbReference>
<dbReference type="AlphaFoldDB" id="A0AA88GEK4"/>
<keyword evidence="3" id="KW-0067">ATP-binding</keyword>
<proteinExistence type="inferred from homology"/>
<dbReference type="GeneID" id="68101098"/>
<evidence type="ECO:0000256" key="2">
    <source>
        <dbReference type="ARBA" id="ARBA00022741"/>
    </source>
</evidence>
<dbReference type="SUPFAM" id="SSF52540">
    <property type="entry name" value="P-loop containing nucleoside triphosphate hydrolases"/>
    <property type="match status" value="1"/>
</dbReference>
<keyword evidence="2" id="KW-0547">Nucleotide-binding</keyword>
<dbReference type="HAMAP" id="MF_02040">
    <property type="entry name" value="Mrp_NBP35"/>
    <property type="match status" value="1"/>
</dbReference>
<dbReference type="InterPro" id="IPR000808">
    <property type="entry name" value="Mrp-like_CS"/>
</dbReference>
<keyword evidence="4" id="KW-0408">Iron</keyword>
<dbReference type="GO" id="GO:0005524">
    <property type="term" value="F:ATP binding"/>
    <property type="evidence" value="ECO:0007669"/>
    <property type="project" value="UniProtKB-KW"/>
</dbReference>
<dbReference type="InterPro" id="IPR027417">
    <property type="entry name" value="P-loop_NTPase"/>
</dbReference>
<reference evidence="6 7" key="1">
    <citation type="journal article" date="2018" name="BMC Genomics">
        <title>The genome of Naegleria lovaniensis, the basis for a comparative approach to unravel pathogenicity factors of the human pathogenic amoeba N. fowleri.</title>
        <authorList>
            <person name="Liechti N."/>
            <person name="Schurch N."/>
            <person name="Bruggmann R."/>
            <person name="Wittwer M."/>
        </authorList>
    </citation>
    <scope>NUCLEOTIDE SEQUENCE [LARGE SCALE GENOMIC DNA]</scope>
    <source>
        <strain evidence="6 7">ATCC 30569</strain>
    </source>
</reference>
<dbReference type="InterPro" id="IPR033756">
    <property type="entry name" value="YlxH/NBP35"/>
</dbReference>
<dbReference type="GO" id="GO:0046872">
    <property type="term" value="F:metal ion binding"/>
    <property type="evidence" value="ECO:0007669"/>
    <property type="project" value="UniProtKB-KW"/>
</dbReference>
<dbReference type="PANTHER" id="PTHR23264">
    <property type="entry name" value="NUCLEOTIDE-BINDING PROTEIN NBP35 YEAST -RELATED"/>
    <property type="match status" value="1"/>
</dbReference>
<organism evidence="6 7">
    <name type="scientific">Naegleria lovaniensis</name>
    <name type="common">Amoeba</name>
    <dbReference type="NCBI Taxonomy" id="51637"/>
    <lineage>
        <taxon>Eukaryota</taxon>
        <taxon>Discoba</taxon>
        <taxon>Heterolobosea</taxon>
        <taxon>Tetramitia</taxon>
        <taxon>Eutetramitia</taxon>
        <taxon>Vahlkampfiidae</taxon>
        <taxon>Naegleria</taxon>
    </lineage>
</organism>
<name>A0AA88GEK4_NAELO</name>
<dbReference type="PROSITE" id="PS01215">
    <property type="entry name" value="MRP"/>
    <property type="match status" value="1"/>
</dbReference>
<keyword evidence="5" id="KW-0411">Iron-sulfur</keyword>
<evidence type="ECO:0000256" key="1">
    <source>
        <dbReference type="ARBA" id="ARBA00022723"/>
    </source>
</evidence>
<dbReference type="Gene3D" id="3.40.50.300">
    <property type="entry name" value="P-loop containing nucleotide triphosphate hydrolases"/>
    <property type="match status" value="1"/>
</dbReference>
<dbReference type="Pfam" id="PF10609">
    <property type="entry name" value="ParA"/>
    <property type="match status" value="2"/>
</dbReference>
<evidence type="ECO:0000256" key="5">
    <source>
        <dbReference type="ARBA" id="ARBA00023014"/>
    </source>
</evidence>
<protein>
    <recommendedName>
        <fullName evidence="8">Cytosolic Fe-S cluster assembly factor NUBP2 homolog</fullName>
    </recommendedName>
</protein>
<dbReference type="GO" id="GO:0051536">
    <property type="term" value="F:iron-sulfur cluster binding"/>
    <property type="evidence" value="ECO:0007669"/>
    <property type="project" value="UniProtKB-KW"/>
</dbReference>
<comment type="caution">
    <text evidence="6">The sequence shown here is derived from an EMBL/GenBank/DDBJ whole genome shotgun (WGS) entry which is preliminary data.</text>
</comment>
<dbReference type="GO" id="GO:0140663">
    <property type="term" value="F:ATP-dependent FeS chaperone activity"/>
    <property type="evidence" value="ECO:0007669"/>
    <property type="project" value="InterPro"/>
</dbReference>
<gene>
    <name evidence="6" type="ORF">C9374_008644</name>
</gene>
<sequence length="295" mass="32147">MSTSSALIQERFSHIKNVILVLSGKGGVGKSTTSCQLALTLASLHPDKQIGILDVDICGPSVPGILGLAGCEIVQSTNTSSNTVGWLPVQVPSAPNVKCMSIGFLLKNKDDAVIWRGPKKNAMIRQFIEDVNWGDLDYLIIDTPPGTSDEHITLCEILRDLSFIVTQEQQQQDQNTSSSIHISTNIYAIIITTPQQVSTVDVSREITFCRKLNIPIKGIIENMSGYVCPCCKEITFIFGSGGGKKLCSEYNIQYLGSIPIEPELANAEDNGINYIKNFANSVTATQFESIVKNYL</sequence>
<keyword evidence="1" id="KW-0479">Metal-binding</keyword>
<keyword evidence="7" id="KW-1185">Reference proteome</keyword>
<evidence type="ECO:0000313" key="6">
    <source>
        <dbReference type="EMBL" id="KAG2378022.1"/>
    </source>
</evidence>
<dbReference type="RefSeq" id="XP_044545284.1">
    <property type="nucleotide sequence ID" value="XM_044698743.1"/>
</dbReference>
<evidence type="ECO:0008006" key="8">
    <source>
        <dbReference type="Google" id="ProtNLM"/>
    </source>
</evidence>
<dbReference type="CDD" id="cd02037">
    <property type="entry name" value="Mrp_NBP35"/>
    <property type="match status" value="1"/>
</dbReference>
<accession>A0AA88GEK4</accession>
<dbReference type="Proteomes" id="UP000816034">
    <property type="component" value="Unassembled WGS sequence"/>
</dbReference>
<dbReference type="GO" id="GO:0005829">
    <property type="term" value="C:cytosol"/>
    <property type="evidence" value="ECO:0007669"/>
    <property type="project" value="TreeGrafter"/>
</dbReference>
<evidence type="ECO:0000256" key="3">
    <source>
        <dbReference type="ARBA" id="ARBA00022840"/>
    </source>
</evidence>
<evidence type="ECO:0000256" key="4">
    <source>
        <dbReference type="ARBA" id="ARBA00023004"/>
    </source>
</evidence>
<dbReference type="GO" id="GO:0016226">
    <property type="term" value="P:iron-sulfur cluster assembly"/>
    <property type="evidence" value="ECO:0007669"/>
    <property type="project" value="InterPro"/>
</dbReference>
<dbReference type="InterPro" id="IPR019591">
    <property type="entry name" value="Mrp/NBP35_ATP-bd"/>
</dbReference>